<dbReference type="PRINTS" id="PR00205">
    <property type="entry name" value="CADHERIN"/>
</dbReference>
<proteinExistence type="predicted"/>
<feature type="domain" description="Cadherin" evidence="8">
    <location>
        <begin position="222"/>
        <end position="333"/>
    </location>
</feature>
<evidence type="ECO:0000256" key="1">
    <source>
        <dbReference type="ARBA" id="ARBA00004370"/>
    </source>
</evidence>
<feature type="domain" description="Cadherin" evidence="8">
    <location>
        <begin position="558"/>
        <end position="754"/>
    </location>
</feature>
<dbReference type="PANTHER" id="PTHR24027:SF438">
    <property type="entry name" value="CADHERIN 23"/>
    <property type="match status" value="1"/>
</dbReference>
<feature type="domain" description="Cadherin" evidence="8">
    <location>
        <begin position="760"/>
        <end position="868"/>
    </location>
</feature>
<feature type="compositionally biased region" description="Polar residues" evidence="6">
    <location>
        <begin position="1273"/>
        <end position="1288"/>
    </location>
</feature>
<sequence>MGLSFSLGATLFNKFKDGVAVGYTFVSRHTRDKPPPTDDLLDAVSEEVSSLVSAPRKNSILHIFVCLVTVALETSLRRPCSGNMAFMRNILWKNAPCMGAVLAILLTFVAATCKEDLDPVSTPLKLTLQENTPKDTILLNITNGDSLSISDDGAAYFKVEDGKLMTSIDFFMDGEENKALCDEVKSKFVFLTSLKCKDEGKFSNIEKLLIVTFNYTEDHPTTLNLQQVAVREQAQGVQVVDWRSENNRRLVVKDDDCNSKVSLTVIEDDDTKKYFTVGINPLISAVKALDYETRKSHILNVTASAAIQNGKSVPVHGQLVVNVEDVDDRDPIFDTNVFNLDLAENGEDVHQTANGPPIRARDGDIGINATLEYSIVSSEPALNASISDDGELVIVGGPIDRETTPLYKIIVKAQQVDNPSASATATVFLTITDVNDNRPAFAGQQEQTASILEGAPAGTHVTWLLAADADEGENATFVYTIYENSGAFKLRTIPVTGQTELVVKDSTLLNGLDSTEVQIRLIEKSAVAGGEACDFVTSCAVNITVTIVDINDNTPVFSQPRYPLDVYDDQEVGKVIGQITATDKDKGQNAEIQYSLSKISSEGSPDCDKVQVDQSTGELTLNLGMLAGVTCFYSATACDNPIDATDRRCSTAVVIVTVKSNDTNSKTEVTQYEAHVAEGLDVGSIVMTLPISDLVTNNTNFRIKDGLLESATVLDREEQDTYIVSAGRRNGAEFVEVLRITVHVVNVNDNPPAFLGVNDEIRLMDEDETGLIVLNVSATDADEPFDNVTFSLLNMKEIFTIDATTGQISLALPATEAALTLGASTKQGNSVLLVQASDSGVPPFTTTIRVKVYFPPTNETASVLVPVSKDKLIDDRPEVESKLTEMLGVSVQVLGIESIGGLQDLGSKVFLKSDAQGDQEISSEELKRLIEEHQEAIYDAFAEKYNKAGDGDNSGNPVNVSDDDDDYELSVLAITLICLLILFFIIILILAFAYYQMQKRYRGELSLLQKLNKNTSIYDRAPLYHEASSTTNGTVQGTALNQNGSPRRPSVSLVAYTNDAYEADEAEHDPTYSNIREVPGTTEHSHSNGQSTRSVTNTEGPNTEEAARPGGLSAIPRSGNGNTAGSAPGGEGEEPIYSYQRSSMSSNTNPGFRTTIDVVYPRNETSNDTTGSVEYARVERPRSHDPSGNIPGIENDSSYVNWSLRRNSRLELEHSPANSNSRDRRADFDDVDSSMVSPVSSTYRHGSMKAGSESDSGLPSDRDLRLDDETDPETTLPQPGSGNRNSPLYPNLYPSHHSGNERAKPTPSKRYANERSFQPTDTDIFPEPEPDYEKKVRFDEAKRRSEMVELPRPESLSHDSEPANRDSEITAL</sequence>
<feature type="compositionally biased region" description="Polar residues" evidence="6">
    <location>
        <begin position="1087"/>
        <end position="1101"/>
    </location>
</feature>
<keyword evidence="7" id="KW-0812">Transmembrane</keyword>
<feature type="compositionally biased region" description="Polar residues" evidence="6">
    <location>
        <begin position="1139"/>
        <end position="1152"/>
    </location>
</feature>
<keyword evidence="4 7" id="KW-0472">Membrane</keyword>
<comment type="caution">
    <text evidence="9">The sequence shown here is derived from an EMBL/GenBank/DDBJ whole genome shotgun (WGS) entry which is preliminary data.</text>
</comment>
<feature type="region of interest" description="Disordered" evidence="6">
    <location>
        <begin position="1028"/>
        <end position="1050"/>
    </location>
</feature>
<dbReference type="GO" id="GO:0005509">
    <property type="term" value="F:calcium ion binding"/>
    <property type="evidence" value="ECO:0007669"/>
    <property type="project" value="UniProtKB-UniRule"/>
</dbReference>
<dbReference type="Gene3D" id="2.60.40.60">
    <property type="entry name" value="Cadherins"/>
    <property type="match status" value="6"/>
</dbReference>
<feature type="domain" description="Cadherin" evidence="8">
    <location>
        <begin position="334"/>
        <end position="441"/>
    </location>
</feature>
<dbReference type="GO" id="GO:0008013">
    <property type="term" value="F:beta-catenin binding"/>
    <property type="evidence" value="ECO:0007669"/>
    <property type="project" value="TreeGrafter"/>
</dbReference>
<comment type="subcellular location">
    <subcellularLocation>
        <location evidence="1">Membrane</location>
    </subcellularLocation>
</comment>
<evidence type="ECO:0000256" key="2">
    <source>
        <dbReference type="ARBA" id="ARBA00022737"/>
    </source>
</evidence>
<dbReference type="InterPro" id="IPR039808">
    <property type="entry name" value="Cadherin"/>
</dbReference>
<dbReference type="InterPro" id="IPR020894">
    <property type="entry name" value="Cadherin_CS"/>
</dbReference>
<dbReference type="PROSITE" id="PS00232">
    <property type="entry name" value="CADHERIN_1"/>
    <property type="match status" value="2"/>
</dbReference>
<feature type="compositionally biased region" description="Basic and acidic residues" evidence="6">
    <location>
        <begin position="1176"/>
        <end position="1185"/>
    </location>
</feature>
<dbReference type="GO" id="GO:0005912">
    <property type="term" value="C:adherens junction"/>
    <property type="evidence" value="ECO:0007669"/>
    <property type="project" value="TreeGrafter"/>
</dbReference>
<feature type="domain" description="Cadherin" evidence="8">
    <location>
        <begin position="443"/>
        <end position="557"/>
    </location>
</feature>
<keyword evidence="3 5" id="KW-0106">Calcium</keyword>
<dbReference type="GO" id="GO:0016477">
    <property type="term" value="P:cell migration"/>
    <property type="evidence" value="ECO:0007669"/>
    <property type="project" value="TreeGrafter"/>
</dbReference>
<dbReference type="CDD" id="cd11304">
    <property type="entry name" value="Cadherin_repeat"/>
    <property type="match status" value="6"/>
</dbReference>
<evidence type="ECO:0000259" key="8">
    <source>
        <dbReference type="PROSITE" id="PS50268"/>
    </source>
</evidence>
<dbReference type="GO" id="GO:0000902">
    <property type="term" value="P:cell morphogenesis"/>
    <property type="evidence" value="ECO:0007669"/>
    <property type="project" value="TreeGrafter"/>
</dbReference>
<dbReference type="GO" id="GO:0016339">
    <property type="term" value="P:calcium-dependent cell-cell adhesion via plasma membrane cell adhesion molecules"/>
    <property type="evidence" value="ECO:0007669"/>
    <property type="project" value="TreeGrafter"/>
</dbReference>
<dbReference type="PROSITE" id="PS50268">
    <property type="entry name" value="CADHERIN_2"/>
    <property type="match status" value="5"/>
</dbReference>
<feature type="transmembrane region" description="Helical" evidence="7">
    <location>
        <begin position="969"/>
        <end position="995"/>
    </location>
</feature>
<evidence type="ECO:0000256" key="6">
    <source>
        <dbReference type="SAM" id="MobiDB-lite"/>
    </source>
</evidence>
<accession>A0AAE1CU01</accession>
<feature type="region of interest" description="Disordered" evidence="6">
    <location>
        <begin position="1062"/>
        <end position="1197"/>
    </location>
</feature>
<organism evidence="9 10">
    <name type="scientific">Elysia crispata</name>
    <name type="common">lettuce slug</name>
    <dbReference type="NCBI Taxonomy" id="231223"/>
    <lineage>
        <taxon>Eukaryota</taxon>
        <taxon>Metazoa</taxon>
        <taxon>Spiralia</taxon>
        <taxon>Lophotrochozoa</taxon>
        <taxon>Mollusca</taxon>
        <taxon>Gastropoda</taxon>
        <taxon>Heterobranchia</taxon>
        <taxon>Euthyneura</taxon>
        <taxon>Panpulmonata</taxon>
        <taxon>Sacoglossa</taxon>
        <taxon>Placobranchoidea</taxon>
        <taxon>Plakobranchidae</taxon>
        <taxon>Elysia</taxon>
    </lineage>
</organism>
<dbReference type="GO" id="GO:0016342">
    <property type="term" value="C:catenin complex"/>
    <property type="evidence" value="ECO:0007669"/>
    <property type="project" value="TreeGrafter"/>
</dbReference>
<dbReference type="GO" id="GO:0045296">
    <property type="term" value="F:cadherin binding"/>
    <property type="evidence" value="ECO:0007669"/>
    <property type="project" value="TreeGrafter"/>
</dbReference>
<dbReference type="GO" id="GO:0007156">
    <property type="term" value="P:homophilic cell adhesion via plasma membrane adhesion molecules"/>
    <property type="evidence" value="ECO:0007669"/>
    <property type="project" value="InterPro"/>
</dbReference>
<dbReference type="InterPro" id="IPR015919">
    <property type="entry name" value="Cadherin-like_sf"/>
</dbReference>
<feature type="compositionally biased region" description="Polar residues" evidence="6">
    <location>
        <begin position="1163"/>
        <end position="1172"/>
    </location>
</feature>
<evidence type="ECO:0000256" key="7">
    <source>
        <dbReference type="SAM" id="Phobius"/>
    </source>
</evidence>
<protein>
    <recommendedName>
        <fullName evidence="8">Cadherin domain-containing protein</fullName>
    </recommendedName>
</protein>
<keyword evidence="2" id="KW-0677">Repeat</keyword>
<feature type="compositionally biased region" description="Polar residues" evidence="6">
    <location>
        <begin position="1028"/>
        <end position="1045"/>
    </location>
</feature>
<dbReference type="InterPro" id="IPR002126">
    <property type="entry name" value="Cadherin-like_dom"/>
</dbReference>
<dbReference type="GO" id="GO:0034332">
    <property type="term" value="P:adherens junction organization"/>
    <property type="evidence" value="ECO:0007669"/>
    <property type="project" value="TreeGrafter"/>
</dbReference>
<reference evidence="9" key="1">
    <citation type="journal article" date="2023" name="G3 (Bethesda)">
        <title>A reference genome for the long-term kleptoplast-retaining sea slug Elysia crispata morphotype clarki.</title>
        <authorList>
            <person name="Eastman K.E."/>
            <person name="Pendleton A.L."/>
            <person name="Shaikh M.A."/>
            <person name="Suttiyut T."/>
            <person name="Ogas R."/>
            <person name="Tomko P."/>
            <person name="Gavelis G."/>
            <person name="Widhalm J.R."/>
            <person name="Wisecaver J.H."/>
        </authorList>
    </citation>
    <scope>NUCLEOTIDE SEQUENCE</scope>
    <source>
        <strain evidence="9">ECLA1</strain>
    </source>
</reference>
<evidence type="ECO:0000313" key="10">
    <source>
        <dbReference type="Proteomes" id="UP001283361"/>
    </source>
</evidence>
<dbReference type="PANTHER" id="PTHR24027">
    <property type="entry name" value="CADHERIN-23"/>
    <property type="match status" value="1"/>
</dbReference>
<keyword evidence="10" id="KW-1185">Reference proteome</keyword>
<dbReference type="Pfam" id="PF00028">
    <property type="entry name" value="Cadherin"/>
    <property type="match status" value="1"/>
</dbReference>
<evidence type="ECO:0000313" key="9">
    <source>
        <dbReference type="EMBL" id="KAK3734887.1"/>
    </source>
</evidence>
<name>A0AAE1CU01_9GAST</name>
<feature type="region of interest" description="Disordered" evidence="6">
    <location>
        <begin position="1213"/>
        <end position="1372"/>
    </location>
</feature>
<dbReference type="GO" id="GO:0007043">
    <property type="term" value="P:cell-cell junction assembly"/>
    <property type="evidence" value="ECO:0007669"/>
    <property type="project" value="TreeGrafter"/>
</dbReference>
<dbReference type="SMART" id="SM00112">
    <property type="entry name" value="CA"/>
    <property type="match status" value="6"/>
</dbReference>
<dbReference type="SUPFAM" id="SSF49313">
    <property type="entry name" value="Cadherin-like"/>
    <property type="match status" value="5"/>
</dbReference>
<keyword evidence="7" id="KW-1133">Transmembrane helix</keyword>
<dbReference type="Proteomes" id="UP001283361">
    <property type="component" value="Unassembled WGS sequence"/>
</dbReference>
<evidence type="ECO:0000256" key="5">
    <source>
        <dbReference type="PROSITE-ProRule" id="PRU00043"/>
    </source>
</evidence>
<feature type="compositionally biased region" description="Basic and acidic residues" evidence="6">
    <location>
        <begin position="1331"/>
        <end position="1372"/>
    </location>
</feature>
<dbReference type="EMBL" id="JAWDGP010006834">
    <property type="protein sequence ID" value="KAK3734887.1"/>
    <property type="molecule type" value="Genomic_DNA"/>
</dbReference>
<dbReference type="GO" id="GO:0044331">
    <property type="term" value="P:cell-cell adhesion mediated by cadherin"/>
    <property type="evidence" value="ECO:0007669"/>
    <property type="project" value="TreeGrafter"/>
</dbReference>
<gene>
    <name evidence="9" type="ORF">RRG08_038913</name>
</gene>
<evidence type="ECO:0000256" key="3">
    <source>
        <dbReference type="ARBA" id="ARBA00022837"/>
    </source>
</evidence>
<evidence type="ECO:0000256" key="4">
    <source>
        <dbReference type="ARBA" id="ARBA00023136"/>
    </source>
</evidence>